<dbReference type="Proteomes" id="UP001560019">
    <property type="component" value="Unassembled WGS sequence"/>
</dbReference>
<evidence type="ECO:0000256" key="3">
    <source>
        <dbReference type="ARBA" id="ARBA00022801"/>
    </source>
</evidence>
<name>A0ABV3XQH3_9RHOB</name>
<dbReference type="InterPro" id="IPR036505">
    <property type="entry name" value="Amidase/PGRP_sf"/>
</dbReference>
<dbReference type="RefSeq" id="WP_245972375.1">
    <property type="nucleotide sequence ID" value="NZ_JBEHHI010000001.1"/>
</dbReference>
<sequence>MGALDVPSPNFGPRRQGARPDLIVLHYTAMASAEAALARLTDPEAEVSCHYLIDRRGRLFRLVEEKMRAWHAGAGQWGAATDINSRSIGIELDNGGRAPFPAPQMAALEALLGDLMARRVIPPQRVVGHSDVAPLRKSDPGPRFDWRRLALGGMAVWPGPGRARFDEAGFRAATTLFGYAPGWPTEAVLAALRLRFRPWAAGPADDRDMGIALDLAARFPIDRRRADP</sequence>
<evidence type="ECO:0000259" key="5">
    <source>
        <dbReference type="SMART" id="SM00644"/>
    </source>
</evidence>
<dbReference type="PANTHER" id="PTHR30417">
    <property type="entry name" value="N-ACETYLMURAMOYL-L-ALANINE AMIDASE AMID"/>
    <property type="match status" value="1"/>
</dbReference>
<evidence type="ECO:0000256" key="4">
    <source>
        <dbReference type="ARBA" id="ARBA00023316"/>
    </source>
</evidence>
<dbReference type="InterPro" id="IPR002502">
    <property type="entry name" value="Amidase_domain"/>
</dbReference>
<dbReference type="EC" id="3.5.1.28" evidence="2"/>
<keyword evidence="3" id="KW-0378">Hydrolase</keyword>
<protein>
    <recommendedName>
        <fullName evidence="2">N-acetylmuramoyl-L-alanine amidase</fullName>
        <ecNumber evidence="2">3.5.1.28</ecNumber>
    </recommendedName>
</protein>
<gene>
    <name evidence="6" type="ORF">Ga0609869_000662</name>
</gene>
<dbReference type="Pfam" id="PF01510">
    <property type="entry name" value="Amidase_2"/>
    <property type="match status" value="1"/>
</dbReference>
<comment type="caution">
    <text evidence="6">The sequence shown here is derived from an EMBL/GenBank/DDBJ whole genome shotgun (WGS) entry which is preliminary data.</text>
</comment>
<dbReference type="InterPro" id="IPR051206">
    <property type="entry name" value="NAMLAA_amidase_2"/>
</dbReference>
<comment type="catalytic activity">
    <reaction evidence="1">
        <text>Hydrolyzes the link between N-acetylmuramoyl residues and L-amino acid residues in certain cell-wall glycopeptides.</text>
        <dbReference type="EC" id="3.5.1.28"/>
    </reaction>
</comment>
<accession>A0ABV3XQH3</accession>
<evidence type="ECO:0000313" key="6">
    <source>
        <dbReference type="EMBL" id="MEX5727309.1"/>
    </source>
</evidence>
<dbReference type="SMART" id="SM00644">
    <property type="entry name" value="Ami_2"/>
    <property type="match status" value="1"/>
</dbReference>
<evidence type="ECO:0000313" key="7">
    <source>
        <dbReference type="Proteomes" id="UP001560019"/>
    </source>
</evidence>
<dbReference type="SUPFAM" id="SSF55846">
    <property type="entry name" value="N-acetylmuramoyl-L-alanine amidase-like"/>
    <property type="match status" value="1"/>
</dbReference>
<keyword evidence="7" id="KW-1185">Reference proteome</keyword>
<proteinExistence type="predicted"/>
<dbReference type="Gene3D" id="3.40.80.10">
    <property type="entry name" value="Peptidoglycan recognition protein-like"/>
    <property type="match status" value="1"/>
</dbReference>
<dbReference type="EMBL" id="JBEHHI010000001">
    <property type="protein sequence ID" value="MEX5727309.1"/>
    <property type="molecule type" value="Genomic_DNA"/>
</dbReference>
<organism evidence="6 7">
    <name type="scientific">Rhodovulum iodosum</name>
    <dbReference type="NCBI Taxonomy" id="68291"/>
    <lineage>
        <taxon>Bacteria</taxon>
        <taxon>Pseudomonadati</taxon>
        <taxon>Pseudomonadota</taxon>
        <taxon>Alphaproteobacteria</taxon>
        <taxon>Rhodobacterales</taxon>
        <taxon>Paracoccaceae</taxon>
        <taxon>Rhodovulum</taxon>
    </lineage>
</organism>
<dbReference type="CDD" id="cd06583">
    <property type="entry name" value="PGRP"/>
    <property type="match status" value="1"/>
</dbReference>
<dbReference type="PANTHER" id="PTHR30417:SF1">
    <property type="entry name" value="N-ACETYLMURAMOYL-L-ALANINE AMIDASE AMID"/>
    <property type="match status" value="1"/>
</dbReference>
<evidence type="ECO:0000256" key="1">
    <source>
        <dbReference type="ARBA" id="ARBA00001561"/>
    </source>
</evidence>
<reference evidence="6 7" key="1">
    <citation type="submission" date="2024-06" db="EMBL/GenBank/DDBJ databases">
        <title>Genome of Rhodovulum iodosum, a marine photoferrotroph.</title>
        <authorList>
            <person name="Bianchini G."/>
            <person name="Nikeleit V."/>
            <person name="Kappler A."/>
            <person name="Bryce C."/>
            <person name="Sanchez-Baracaldo P."/>
        </authorList>
    </citation>
    <scope>NUCLEOTIDE SEQUENCE [LARGE SCALE GENOMIC DNA]</scope>
    <source>
        <strain evidence="6 7">UT/N1</strain>
    </source>
</reference>
<evidence type="ECO:0000256" key="2">
    <source>
        <dbReference type="ARBA" id="ARBA00011901"/>
    </source>
</evidence>
<keyword evidence="4" id="KW-0961">Cell wall biogenesis/degradation</keyword>
<feature type="domain" description="N-acetylmuramoyl-L-alanine amidase" evidence="5">
    <location>
        <begin position="8"/>
        <end position="141"/>
    </location>
</feature>